<sequence length="158" mass="18902">MTHSPLDHYRKAWVFRHREMPVQEAELQQITPLGEARSLQLWQQHVSRQSQHPEQFGGDDWAAAAQTWQEEGQWQERWESDQADLPEELLEALDWADNTVVYFCYHSRDVIETNWGVFRRHWKNFLFFDEGPLLLGKRRAQVVQFHEDGRYSLGVRPQ</sequence>
<reference evidence="1 2" key="1">
    <citation type="submission" date="2018-08" db="EMBL/GenBank/DDBJ databases">
        <authorList>
            <person name="Khan S.A."/>
        </authorList>
    </citation>
    <scope>NUCLEOTIDE SEQUENCE [LARGE SCALE GENOMIC DNA]</scope>
    <source>
        <strain evidence="1 2">GTF-13</strain>
    </source>
</reference>
<dbReference type="AlphaFoldDB" id="A0A3P3VJU9"/>
<reference evidence="1 2" key="2">
    <citation type="submission" date="2018-12" db="EMBL/GenBank/DDBJ databases">
        <title>Simiduia agarivorans gen. nov., sp. nov., a marine, agarolytic bacterium isolated from shallow coastal water from Keelung, Taiwan.</title>
        <authorList>
            <person name="Shieh W.Y."/>
        </authorList>
    </citation>
    <scope>NUCLEOTIDE SEQUENCE [LARGE SCALE GENOMIC DNA]</scope>
    <source>
        <strain evidence="1 2">GTF-13</strain>
    </source>
</reference>
<evidence type="ECO:0000313" key="1">
    <source>
        <dbReference type="EMBL" id="RRJ82654.1"/>
    </source>
</evidence>
<dbReference type="Pfam" id="PF11163">
    <property type="entry name" value="DUF2947"/>
    <property type="match status" value="1"/>
</dbReference>
<name>A0A3P3VJU9_9GAMM</name>
<dbReference type="Proteomes" id="UP000280792">
    <property type="component" value="Unassembled WGS sequence"/>
</dbReference>
<proteinExistence type="predicted"/>
<dbReference type="RefSeq" id="WP_125016594.1">
    <property type="nucleotide sequence ID" value="NZ_QWEZ01000002.1"/>
</dbReference>
<gene>
    <name evidence="1" type="ORF">D0544_12390</name>
</gene>
<keyword evidence="2" id="KW-1185">Reference proteome</keyword>
<evidence type="ECO:0000313" key="2">
    <source>
        <dbReference type="Proteomes" id="UP000280792"/>
    </source>
</evidence>
<dbReference type="EMBL" id="QWEZ01000002">
    <property type="protein sequence ID" value="RRJ82654.1"/>
    <property type="molecule type" value="Genomic_DNA"/>
</dbReference>
<protein>
    <submittedName>
        <fullName evidence="1">DUF2947 family protein</fullName>
    </submittedName>
</protein>
<organism evidence="1 2">
    <name type="scientific">Aestuariirhabdus litorea</name>
    <dbReference type="NCBI Taxonomy" id="2528527"/>
    <lineage>
        <taxon>Bacteria</taxon>
        <taxon>Pseudomonadati</taxon>
        <taxon>Pseudomonadota</taxon>
        <taxon>Gammaproteobacteria</taxon>
        <taxon>Oceanospirillales</taxon>
        <taxon>Aestuariirhabdaceae</taxon>
        <taxon>Aestuariirhabdus</taxon>
    </lineage>
</organism>
<dbReference type="InterPro" id="IPR021334">
    <property type="entry name" value="DUF2947"/>
</dbReference>
<comment type="caution">
    <text evidence="1">The sequence shown here is derived from an EMBL/GenBank/DDBJ whole genome shotgun (WGS) entry which is preliminary data.</text>
</comment>
<accession>A0A3P3VJU9</accession>